<accession>A0ABU1XT79</accession>
<dbReference type="Proteomes" id="UP001256588">
    <property type="component" value="Unassembled WGS sequence"/>
</dbReference>
<evidence type="ECO:0000313" key="2">
    <source>
        <dbReference type="EMBL" id="MDR7191935.1"/>
    </source>
</evidence>
<sequence>MSQPIFVTHYMVRRPKAGRPEAPHPFETRIGKSTRASIDQRAQVQALSRTRHAPAARRAG</sequence>
<reference evidence="2 3" key="1">
    <citation type="submission" date="2023-07" db="EMBL/GenBank/DDBJ databases">
        <title>Sorghum-associated microbial communities from plants grown in Nebraska, USA.</title>
        <authorList>
            <person name="Schachtman D."/>
        </authorList>
    </citation>
    <scope>NUCLEOTIDE SEQUENCE [LARGE SCALE GENOMIC DNA]</scope>
    <source>
        <strain evidence="2 3">4099</strain>
    </source>
</reference>
<protein>
    <submittedName>
        <fullName evidence="2">Uncharacterized protein</fullName>
    </submittedName>
</protein>
<gene>
    <name evidence="2" type="ORF">J2W68_000643</name>
</gene>
<feature type="compositionally biased region" description="Polar residues" evidence="1">
    <location>
        <begin position="34"/>
        <end position="48"/>
    </location>
</feature>
<dbReference type="EMBL" id="JAVDWO010000002">
    <property type="protein sequence ID" value="MDR7191935.1"/>
    <property type="molecule type" value="Genomic_DNA"/>
</dbReference>
<proteinExistence type="predicted"/>
<keyword evidence="3" id="KW-1185">Reference proteome</keyword>
<name>A0ABU1XT79_9GAMM</name>
<feature type="compositionally biased region" description="Basic residues" evidence="1">
    <location>
        <begin position="49"/>
        <end position="60"/>
    </location>
</feature>
<comment type="caution">
    <text evidence="2">The sequence shown here is derived from an EMBL/GenBank/DDBJ whole genome shotgun (WGS) entry which is preliminary data.</text>
</comment>
<feature type="region of interest" description="Disordered" evidence="1">
    <location>
        <begin position="34"/>
        <end position="60"/>
    </location>
</feature>
<evidence type="ECO:0000256" key="1">
    <source>
        <dbReference type="SAM" id="MobiDB-lite"/>
    </source>
</evidence>
<organism evidence="2 3">
    <name type="scientific">Luteimonas terrae</name>
    <dbReference type="NCBI Taxonomy" id="1530191"/>
    <lineage>
        <taxon>Bacteria</taxon>
        <taxon>Pseudomonadati</taxon>
        <taxon>Pseudomonadota</taxon>
        <taxon>Gammaproteobacteria</taxon>
        <taxon>Lysobacterales</taxon>
        <taxon>Lysobacteraceae</taxon>
        <taxon>Luteimonas</taxon>
    </lineage>
</organism>
<evidence type="ECO:0000313" key="3">
    <source>
        <dbReference type="Proteomes" id="UP001256588"/>
    </source>
</evidence>